<name>A0A2S5GF51_9BACL</name>
<feature type="binding site" evidence="4">
    <location>
        <position position="183"/>
    </location>
    <ligand>
        <name>D-glyceraldehyde 3-phosphate</name>
        <dbReference type="ChEBI" id="CHEBI:59776"/>
    </ligand>
</feature>
<evidence type="ECO:0000256" key="3">
    <source>
        <dbReference type="PIRSR" id="PIRSR000149-1"/>
    </source>
</evidence>
<feature type="binding site" evidence="4">
    <location>
        <position position="234"/>
    </location>
    <ligand>
        <name>D-glyceraldehyde 3-phosphate</name>
        <dbReference type="ChEBI" id="CHEBI:59776"/>
    </ligand>
</feature>
<organism evidence="10 11">
    <name type="scientific">Jeotgalibacillus proteolyticus</name>
    <dbReference type="NCBI Taxonomy" id="2082395"/>
    <lineage>
        <taxon>Bacteria</taxon>
        <taxon>Bacillati</taxon>
        <taxon>Bacillota</taxon>
        <taxon>Bacilli</taxon>
        <taxon>Bacillales</taxon>
        <taxon>Caryophanaceae</taxon>
        <taxon>Jeotgalibacillus</taxon>
    </lineage>
</organism>
<feature type="binding site" evidence="5">
    <location>
        <begin position="13"/>
        <end position="14"/>
    </location>
    <ligand>
        <name>NAD(+)</name>
        <dbReference type="ChEBI" id="CHEBI:57540"/>
    </ligand>
</feature>
<dbReference type="EMBL" id="PREZ01000002">
    <property type="protein sequence ID" value="PPA71609.1"/>
    <property type="molecule type" value="Genomic_DNA"/>
</dbReference>
<dbReference type="CDD" id="cd18126">
    <property type="entry name" value="GAPDH_I_C"/>
    <property type="match status" value="1"/>
</dbReference>
<dbReference type="AlphaFoldDB" id="A0A2S5GF51"/>
<dbReference type="Pfam" id="PF00044">
    <property type="entry name" value="Gp_dh_N"/>
    <property type="match status" value="1"/>
</dbReference>
<dbReference type="PRINTS" id="PR00078">
    <property type="entry name" value="G3PDHDRGNASE"/>
</dbReference>
<keyword evidence="5" id="KW-0520">NAD</keyword>
<dbReference type="Gene3D" id="3.40.50.720">
    <property type="entry name" value="NAD(P)-binding Rossmann-like Domain"/>
    <property type="match status" value="1"/>
</dbReference>
<dbReference type="CDD" id="cd05214">
    <property type="entry name" value="GAPDH_I_N"/>
    <property type="match status" value="1"/>
</dbReference>
<reference evidence="10 11" key="1">
    <citation type="submission" date="2018-02" db="EMBL/GenBank/DDBJ databases">
        <title>Jeotgalibacillus proteolyticum sp. nov. a protease producing bacterium isolated from ocean sediments of Laizhou Bay.</title>
        <authorList>
            <person name="Li Y."/>
        </authorList>
    </citation>
    <scope>NUCLEOTIDE SEQUENCE [LARGE SCALE GENOMIC DNA]</scope>
    <source>
        <strain evidence="10 11">22-7</strain>
    </source>
</reference>
<dbReference type="PROSITE" id="PS00071">
    <property type="entry name" value="GAPDH"/>
    <property type="match status" value="1"/>
</dbReference>
<feature type="binding site" evidence="5">
    <location>
        <position position="79"/>
    </location>
    <ligand>
        <name>NAD(+)</name>
        <dbReference type="ChEBI" id="CHEBI:57540"/>
    </ligand>
</feature>
<evidence type="ECO:0000256" key="1">
    <source>
        <dbReference type="ARBA" id="ARBA00007406"/>
    </source>
</evidence>
<comment type="similarity">
    <text evidence="1 7">Belongs to the glyceraldehyde-3-phosphate dehydrogenase family.</text>
</comment>
<dbReference type="Gene3D" id="3.30.360.10">
    <property type="entry name" value="Dihydrodipicolinate Reductase, domain 2"/>
    <property type="match status" value="1"/>
</dbReference>
<evidence type="ECO:0000256" key="8">
    <source>
        <dbReference type="RuleBase" id="RU361160"/>
    </source>
</evidence>
<dbReference type="SMART" id="SM00846">
    <property type="entry name" value="Gp_dh_N"/>
    <property type="match status" value="1"/>
</dbReference>
<keyword evidence="11" id="KW-1185">Reference proteome</keyword>
<dbReference type="RefSeq" id="WP_104057098.1">
    <property type="nucleotide sequence ID" value="NZ_PREZ01000002.1"/>
</dbReference>
<dbReference type="Proteomes" id="UP000239047">
    <property type="component" value="Unassembled WGS sequence"/>
</dbReference>
<dbReference type="InterPro" id="IPR020829">
    <property type="entry name" value="GlycerAld_3-P_DH_cat"/>
</dbReference>
<evidence type="ECO:0000259" key="9">
    <source>
        <dbReference type="SMART" id="SM00846"/>
    </source>
</evidence>
<sequence length="346" mass="37435">MKQTNIAINGFGRIGRMVFRKAVMEPDLTIVAVNASYPAETLAHLLKYDTTHGIFDGDVRTENGALIVNGKRISLLNERNPGMLPWKDLEIDIVIEATGKFNARDQAAFHLDAGAKKVVLTAPGKQEDVMIVMGVNENALDIEKHDIISNASCTTNCLAPVAKVLDETFGIVNGLMTTVHAYTNDQNNIDNPHNDLRRARSCGQSIIPTSTGAAKSLGKVLPNLNGKLHGMALRVPTPNVSLVDLVVDVKREVTIDEVNDAFKQASAGELNGIVSFTTEPLVSVDFNTNSSSAIIDGLSTMVMGATKVKVLAWYDNEWGYSCRVVDLVKHVAYKMEDTPSGVTITS</sequence>
<dbReference type="SUPFAM" id="SSF55347">
    <property type="entry name" value="Glyceraldehyde-3-phosphate dehydrogenase-like, C-terminal domain"/>
    <property type="match status" value="1"/>
</dbReference>
<evidence type="ECO:0000256" key="5">
    <source>
        <dbReference type="PIRSR" id="PIRSR000149-3"/>
    </source>
</evidence>
<dbReference type="InterPro" id="IPR020828">
    <property type="entry name" value="GlycerAld_3-P_DH_NAD(P)-bd"/>
</dbReference>
<dbReference type="GO" id="GO:0051287">
    <property type="term" value="F:NAD binding"/>
    <property type="evidence" value="ECO:0007669"/>
    <property type="project" value="InterPro"/>
</dbReference>
<dbReference type="OrthoDB" id="9803304at2"/>
<dbReference type="SUPFAM" id="SSF51735">
    <property type="entry name" value="NAD(P)-binding Rossmann-fold domains"/>
    <property type="match status" value="1"/>
</dbReference>
<evidence type="ECO:0000256" key="4">
    <source>
        <dbReference type="PIRSR" id="PIRSR000149-2"/>
    </source>
</evidence>
<keyword evidence="5" id="KW-0547">Nucleotide-binding</keyword>
<feature type="site" description="Activates thiol group during catalysis" evidence="6">
    <location>
        <position position="180"/>
    </location>
</feature>
<dbReference type="InterPro" id="IPR036291">
    <property type="entry name" value="NAD(P)-bd_dom_sf"/>
</dbReference>
<dbReference type="PANTHER" id="PTHR43148">
    <property type="entry name" value="GLYCERALDEHYDE-3-PHOSPHATE DEHYDROGENASE 2"/>
    <property type="match status" value="1"/>
</dbReference>
<feature type="binding site" evidence="5">
    <location>
        <position position="316"/>
    </location>
    <ligand>
        <name>NAD(+)</name>
        <dbReference type="ChEBI" id="CHEBI:57540"/>
    </ligand>
</feature>
<dbReference type="EC" id="1.2.1.-" evidence="8"/>
<evidence type="ECO:0000256" key="2">
    <source>
        <dbReference type="ARBA" id="ARBA00023002"/>
    </source>
</evidence>
<dbReference type="InterPro" id="IPR020831">
    <property type="entry name" value="GlycerAld/Erythrose_P_DH"/>
</dbReference>
<dbReference type="GO" id="GO:0006006">
    <property type="term" value="P:glucose metabolic process"/>
    <property type="evidence" value="ECO:0007669"/>
    <property type="project" value="InterPro"/>
</dbReference>
<evidence type="ECO:0000313" key="10">
    <source>
        <dbReference type="EMBL" id="PPA71609.1"/>
    </source>
</evidence>
<feature type="domain" description="Glyceraldehyde 3-phosphate dehydrogenase NAD(P) binding" evidence="9">
    <location>
        <begin position="4"/>
        <end position="153"/>
    </location>
</feature>
<dbReference type="Pfam" id="PF02800">
    <property type="entry name" value="Gp_dh_C"/>
    <property type="match status" value="1"/>
</dbReference>
<evidence type="ECO:0000313" key="11">
    <source>
        <dbReference type="Proteomes" id="UP000239047"/>
    </source>
</evidence>
<accession>A0A2S5GF51</accession>
<gene>
    <name evidence="10" type="ORF">C4B60_06005</name>
</gene>
<dbReference type="InterPro" id="IPR020830">
    <property type="entry name" value="GlycerAld_3-P_DH_AS"/>
</dbReference>
<proteinExistence type="inferred from homology"/>
<dbReference type="FunFam" id="3.40.50.720:FF:000001">
    <property type="entry name" value="Glyceraldehyde-3-phosphate dehydrogenase"/>
    <property type="match status" value="1"/>
</dbReference>
<feature type="binding site" evidence="5">
    <location>
        <position position="121"/>
    </location>
    <ligand>
        <name>NAD(+)</name>
        <dbReference type="ChEBI" id="CHEBI:57540"/>
    </ligand>
</feature>
<keyword evidence="2 8" id="KW-0560">Oxidoreductase</keyword>
<comment type="caution">
    <text evidence="10">The sequence shown here is derived from an EMBL/GenBank/DDBJ whole genome shotgun (WGS) entry which is preliminary data.</text>
</comment>
<dbReference type="InterPro" id="IPR006424">
    <property type="entry name" value="Glyceraldehyde-3-P_DH_1"/>
</dbReference>
<dbReference type="GO" id="GO:0050661">
    <property type="term" value="F:NADP binding"/>
    <property type="evidence" value="ECO:0007669"/>
    <property type="project" value="InterPro"/>
</dbReference>
<feature type="active site" description="Nucleophile" evidence="3">
    <location>
        <position position="153"/>
    </location>
</feature>
<dbReference type="FunFam" id="3.30.360.10:FF:000002">
    <property type="entry name" value="Glyceraldehyde-3-phosphate dehydrogenase"/>
    <property type="match status" value="1"/>
</dbReference>
<dbReference type="PIRSF" id="PIRSF000149">
    <property type="entry name" value="GAP_DH"/>
    <property type="match status" value="1"/>
</dbReference>
<feature type="binding site" evidence="4">
    <location>
        <begin position="211"/>
        <end position="212"/>
    </location>
    <ligand>
        <name>D-glyceraldehyde 3-phosphate</name>
        <dbReference type="ChEBI" id="CHEBI:59776"/>
    </ligand>
</feature>
<evidence type="ECO:0000256" key="7">
    <source>
        <dbReference type="RuleBase" id="RU000397"/>
    </source>
</evidence>
<dbReference type="NCBIfam" id="TIGR01534">
    <property type="entry name" value="GAPDH-I"/>
    <property type="match status" value="1"/>
</dbReference>
<evidence type="ECO:0000256" key="6">
    <source>
        <dbReference type="PIRSR" id="PIRSR000149-4"/>
    </source>
</evidence>
<dbReference type="NCBIfam" id="NF005830">
    <property type="entry name" value="PRK07729.1"/>
    <property type="match status" value="1"/>
</dbReference>
<dbReference type="GO" id="GO:0016620">
    <property type="term" value="F:oxidoreductase activity, acting on the aldehyde or oxo group of donors, NAD or NADP as acceptor"/>
    <property type="evidence" value="ECO:0007669"/>
    <property type="project" value="InterPro"/>
</dbReference>
<feature type="binding site" evidence="4">
    <location>
        <begin position="152"/>
        <end position="154"/>
    </location>
    <ligand>
        <name>D-glyceraldehyde 3-phosphate</name>
        <dbReference type="ChEBI" id="CHEBI:59776"/>
    </ligand>
</feature>
<protein>
    <recommendedName>
        <fullName evidence="8">Glyceraldehyde-3-phosphate dehydrogenase</fullName>
        <ecNumber evidence="8">1.2.1.-</ecNumber>
    </recommendedName>
</protein>